<dbReference type="EMBL" id="JQ844221">
    <property type="protein sequence ID" value="AGS53117.1"/>
    <property type="molecule type" value="Genomic_DNA"/>
</dbReference>
<sequence>MLRVPASLQAPAALMVHASLLVAQVHACKSFLIAGRPIPQTAAPLPFPG</sequence>
<accession>A0A806KEP0</accession>
<organism evidence="1">
    <name type="scientific">uncultured bacterium contig00036</name>
    <dbReference type="NCBI Taxonomy" id="1181524"/>
    <lineage>
        <taxon>Bacteria</taxon>
        <taxon>environmental samples</taxon>
    </lineage>
</organism>
<evidence type="ECO:0000313" key="1">
    <source>
        <dbReference type="EMBL" id="AGS53117.1"/>
    </source>
</evidence>
<reference evidence="1" key="1">
    <citation type="submission" date="2012-03" db="EMBL/GenBank/DDBJ databases">
        <title>Functional metagenomics reveals considerable lignocellulase gene clusters in the gut microbiome of a wood-feeding higher termite.</title>
        <authorList>
            <person name="Liu N."/>
        </authorList>
    </citation>
    <scope>NUCLEOTIDE SEQUENCE</scope>
</reference>
<dbReference type="AlphaFoldDB" id="A0A806KEP0"/>
<name>A0A806KEP0_9BACT</name>
<protein>
    <submittedName>
        <fullName evidence="1">Uncharacterized protein</fullName>
    </submittedName>
</protein>
<proteinExistence type="predicted"/>